<dbReference type="RefSeq" id="WP_119739234.1">
    <property type="nucleotide sequence ID" value="NZ_QYUN01000002.1"/>
</dbReference>
<evidence type="ECO:0000313" key="1">
    <source>
        <dbReference type="EMBL" id="RJG06555.1"/>
    </source>
</evidence>
<comment type="caution">
    <text evidence="1">The sequence shown here is derived from an EMBL/GenBank/DDBJ whole genome shotgun (WGS) entry which is preliminary data.</text>
</comment>
<dbReference type="InterPro" id="IPR021292">
    <property type="entry name" value="DUF2863"/>
</dbReference>
<proteinExistence type="predicted"/>
<name>A0A418X286_9BURK</name>
<dbReference type="OrthoDB" id="8742807at2"/>
<dbReference type="AlphaFoldDB" id="A0A418X286"/>
<protein>
    <submittedName>
        <fullName evidence="1">DUF2863 family protein</fullName>
    </submittedName>
</protein>
<dbReference type="Pfam" id="PF11062">
    <property type="entry name" value="DUF2863"/>
    <property type="match status" value="1"/>
</dbReference>
<evidence type="ECO:0000313" key="2">
    <source>
        <dbReference type="Proteomes" id="UP000285190"/>
    </source>
</evidence>
<organism evidence="1 2">
    <name type="scientific">Noviherbaspirillum cavernae</name>
    <dbReference type="NCBI Taxonomy" id="2320862"/>
    <lineage>
        <taxon>Bacteria</taxon>
        <taxon>Pseudomonadati</taxon>
        <taxon>Pseudomonadota</taxon>
        <taxon>Betaproteobacteria</taxon>
        <taxon>Burkholderiales</taxon>
        <taxon>Oxalobacteraceae</taxon>
        <taxon>Noviherbaspirillum</taxon>
    </lineage>
</organism>
<gene>
    <name evidence="1" type="ORF">D3870_11520</name>
</gene>
<dbReference type="Proteomes" id="UP000285190">
    <property type="component" value="Unassembled WGS sequence"/>
</dbReference>
<dbReference type="EMBL" id="QYUN01000002">
    <property type="protein sequence ID" value="RJG06555.1"/>
    <property type="molecule type" value="Genomic_DNA"/>
</dbReference>
<keyword evidence="2" id="KW-1185">Reference proteome</keyword>
<reference evidence="1 2" key="1">
    <citation type="submission" date="2018-09" db="EMBL/GenBank/DDBJ databases">
        <authorList>
            <person name="Zhu H."/>
        </authorList>
    </citation>
    <scope>NUCLEOTIDE SEQUENCE [LARGE SCALE GENOMIC DNA]</scope>
    <source>
        <strain evidence="1 2">K2R10-39</strain>
    </source>
</reference>
<sequence>MKKAKSTSTAKTVSSTEERDEVLANRLVELALGQREHDTYAELPTALQKMNADLRKTIKKCLQQRREQALDEAIERTCEEDIKAWRVLRENVEDLSGTILFRRDEGADVEVNAFVVPLFVHTTGGLRSDQCFQDEEAFEHLRDSFQDGGLESSKASVVLVSHAYHLDEIECIGYCHLNEMVHEAFDAMTRKKTSAADAIARSMRGWPQSSFAPDDNAIELRFLLGFVLKKMDDPFYHVPEKEAAADRYFEARAARFRKWSQQVMPLLQRSLVIDGRNVQIDFLYQDLFHGGVEAALAELEMLRLLSELQHAMEANGVAPEEVKAIVGPMETDEAVMLRVSLHAMANDTPIGAIDTPLNRMENMQNAIAEIADGLANAGIRNIQIAKLFDANGAPGAVRQWS</sequence>
<accession>A0A418X286</accession>